<comment type="subcellular location">
    <subcellularLocation>
        <location evidence="1">Membrane</location>
    </subcellularLocation>
</comment>
<keyword evidence="2 3" id="KW-0472">Membrane</keyword>
<dbReference type="RefSeq" id="WP_344543767.1">
    <property type="nucleotide sequence ID" value="NZ_BAAATD010000006.1"/>
</dbReference>
<evidence type="ECO:0000313" key="4">
    <source>
        <dbReference type="EMBL" id="GAA2605843.1"/>
    </source>
</evidence>
<evidence type="ECO:0008006" key="6">
    <source>
        <dbReference type="Google" id="ProtNLM"/>
    </source>
</evidence>
<sequence length="160" mass="17072">MKTSRLTTLILGVLVIGLAVAVGWVGVLVLQKKSDADQRAKAVQAARQMGVNLMTVDHASAQKDLDRMLAGTTGDLKNQLATQSKVFIDSVTKAQTKSTVSQVDAAVVSIDGDSAEVMVSLNGMVTNPKVPGGVTRPYRYLMDLSKSGDRWLVSKLEMVP</sequence>
<dbReference type="Proteomes" id="UP001501509">
    <property type="component" value="Unassembled WGS sequence"/>
</dbReference>
<evidence type="ECO:0000313" key="5">
    <source>
        <dbReference type="Proteomes" id="UP001501509"/>
    </source>
</evidence>
<dbReference type="PANTHER" id="PTHR37042">
    <property type="entry name" value="OUTER MEMBRANE PROTEIN RV1973"/>
    <property type="match status" value="1"/>
</dbReference>
<comment type="caution">
    <text evidence="4">The sequence shown here is derived from an EMBL/GenBank/DDBJ whole genome shotgun (WGS) entry which is preliminary data.</text>
</comment>
<keyword evidence="3" id="KW-1133">Transmembrane helix</keyword>
<evidence type="ECO:0000256" key="1">
    <source>
        <dbReference type="ARBA" id="ARBA00004370"/>
    </source>
</evidence>
<gene>
    <name evidence="4" type="ORF">GCM10010411_44920</name>
</gene>
<accession>A0ABP6C7C0</accession>
<keyword evidence="5" id="KW-1185">Reference proteome</keyword>
<evidence type="ECO:0000256" key="2">
    <source>
        <dbReference type="ARBA" id="ARBA00023136"/>
    </source>
</evidence>
<keyword evidence="3" id="KW-0812">Transmembrane</keyword>
<dbReference type="PANTHER" id="PTHR37042:SF4">
    <property type="entry name" value="OUTER MEMBRANE PROTEIN RV1973"/>
    <property type="match status" value="1"/>
</dbReference>
<protein>
    <recommendedName>
        <fullName evidence="6">Mce-associated membrane protein</fullName>
    </recommendedName>
</protein>
<feature type="transmembrane region" description="Helical" evidence="3">
    <location>
        <begin position="6"/>
        <end position="30"/>
    </location>
</feature>
<dbReference type="EMBL" id="BAAATD010000006">
    <property type="protein sequence ID" value="GAA2605843.1"/>
    <property type="molecule type" value="Genomic_DNA"/>
</dbReference>
<name>A0ABP6C7C0_9ACTN</name>
<reference evidence="5" key="1">
    <citation type="journal article" date="2019" name="Int. J. Syst. Evol. Microbiol.">
        <title>The Global Catalogue of Microorganisms (GCM) 10K type strain sequencing project: providing services to taxonomists for standard genome sequencing and annotation.</title>
        <authorList>
            <consortium name="The Broad Institute Genomics Platform"/>
            <consortium name="The Broad Institute Genome Sequencing Center for Infectious Disease"/>
            <person name="Wu L."/>
            <person name="Ma J."/>
        </authorList>
    </citation>
    <scope>NUCLEOTIDE SEQUENCE [LARGE SCALE GENOMIC DNA]</scope>
    <source>
        <strain evidence="5">JCM 6833</strain>
    </source>
</reference>
<organism evidence="4 5">
    <name type="scientific">Actinomadura fulvescens</name>
    <dbReference type="NCBI Taxonomy" id="46160"/>
    <lineage>
        <taxon>Bacteria</taxon>
        <taxon>Bacillati</taxon>
        <taxon>Actinomycetota</taxon>
        <taxon>Actinomycetes</taxon>
        <taxon>Streptosporangiales</taxon>
        <taxon>Thermomonosporaceae</taxon>
        <taxon>Actinomadura</taxon>
    </lineage>
</organism>
<evidence type="ECO:0000256" key="3">
    <source>
        <dbReference type="SAM" id="Phobius"/>
    </source>
</evidence>
<proteinExistence type="predicted"/>